<feature type="domain" description="Disulphide bond isomerase DsbC/G N-terminal" evidence="8">
    <location>
        <begin position="56"/>
        <end position="94"/>
    </location>
</feature>
<dbReference type="PANTHER" id="PTHR35272">
    <property type="entry name" value="THIOL:DISULFIDE INTERCHANGE PROTEIN DSBC-RELATED"/>
    <property type="match status" value="1"/>
</dbReference>
<evidence type="ECO:0000256" key="4">
    <source>
        <dbReference type="ARBA" id="ARBA00022764"/>
    </source>
</evidence>
<evidence type="ECO:0000256" key="1">
    <source>
        <dbReference type="ARBA" id="ARBA00004418"/>
    </source>
</evidence>
<dbReference type="GO" id="GO:0042597">
    <property type="term" value="C:periplasmic space"/>
    <property type="evidence" value="ECO:0007669"/>
    <property type="project" value="UniProtKB-SubCell"/>
</dbReference>
<evidence type="ECO:0000259" key="8">
    <source>
        <dbReference type="Pfam" id="PF10411"/>
    </source>
</evidence>
<keyword evidence="4 7" id="KW-0574">Periplasm</keyword>
<evidence type="ECO:0000256" key="7">
    <source>
        <dbReference type="RuleBase" id="RU364038"/>
    </source>
</evidence>
<dbReference type="Gene3D" id="3.10.450.70">
    <property type="entry name" value="Disulphide bond isomerase, DsbC/G, N-terminal"/>
    <property type="match status" value="1"/>
</dbReference>
<dbReference type="Pfam" id="PF10411">
    <property type="entry name" value="DsbC_N"/>
    <property type="match status" value="1"/>
</dbReference>
<dbReference type="AlphaFoldDB" id="A0A545UJ65"/>
<comment type="subcellular location">
    <subcellularLocation>
        <location evidence="1 7">Periplasm</location>
    </subcellularLocation>
</comment>
<dbReference type="RefSeq" id="WP_142891578.1">
    <property type="nucleotide sequence ID" value="NZ_ML660160.1"/>
</dbReference>
<evidence type="ECO:0000259" key="9">
    <source>
        <dbReference type="Pfam" id="PF13098"/>
    </source>
</evidence>
<dbReference type="SUPFAM" id="SSF52833">
    <property type="entry name" value="Thioredoxin-like"/>
    <property type="match status" value="1"/>
</dbReference>
<feature type="signal peptide" evidence="7">
    <location>
        <begin position="1"/>
        <end position="23"/>
    </location>
</feature>
<dbReference type="InterPro" id="IPR033954">
    <property type="entry name" value="DiS-bond_Isoase_DsbC/G"/>
</dbReference>
<reference evidence="10 11" key="1">
    <citation type="submission" date="2019-07" db="EMBL/GenBank/DDBJ databases">
        <title>Draft genome for Aliikangiella sp. M105.</title>
        <authorList>
            <person name="Wang G."/>
        </authorList>
    </citation>
    <scope>NUCLEOTIDE SEQUENCE [LARGE SCALE GENOMIC DNA]</scope>
    <source>
        <strain evidence="10 11">M105</strain>
    </source>
</reference>
<dbReference type="InterPro" id="IPR009094">
    <property type="entry name" value="DiS-bond_isomerase_DsbC/G_N_sf"/>
</dbReference>
<comment type="caution">
    <text evidence="10">The sequence shown here is derived from an EMBL/GenBank/DDBJ whole genome shotgun (WGS) entry which is preliminary data.</text>
</comment>
<dbReference type="InterPro" id="IPR018950">
    <property type="entry name" value="DiS-bond_isomerase_DsbC/G_N"/>
</dbReference>
<evidence type="ECO:0000256" key="2">
    <source>
        <dbReference type="ARBA" id="ARBA00009813"/>
    </source>
</evidence>
<sequence length="246" mass="27523">MNLRAFLIAALVLLLQPYGILSAGDTTQKDELSTDVETQIKQLFGNNPRLKLTRFNDRLYEISIDAKSYFASADGRYIFAGPILDTKTGQNITELRAQNYRKERISNLDETMYLSFESSTPQQKVVTLFTDIDCTFCRQFHQHMDAFNAEGITINYVMLPRAGINSTSFEKTVAVLCSNDPQKNMTLAMKNQFFGSAQCATSLPKQLKLAQELGISSTPTMILPDGQIRLGLTTPGKLRTLLDSIQ</sequence>
<dbReference type="OrthoDB" id="12976at2"/>
<proteinExistence type="inferred from homology"/>
<gene>
    <name evidence="10" type="ORF">FLL46_01125</name>
</gene>
<feature type="chain" id="PRO_5022267684" description="Thiol:disulfide interchange protein" evidence="7">
    <location>
        <begin position="24"/>
        <end position="246"/>
    </location>
</feature>
<accession>A0A545UJ65</accession>
<evidence type="ECO:0000313" key="10">
    <source>
        <dbReference type="EMBL" id="TQV89514.1"/>
    </source>
</evidence>
<comment type="function">
    <text evidence="7">Required for disulfide bond formation in some periplasmic proteins. Acts by transferring its disulfide bond to other proteins and is reduced in the process.</text>
</comment>
<evidence type="ECO:0000256" key="6">
    <source>
        <dbReference type="ARBA" id="ARBA00023284"/>
    </source>
</evidence>
<keyword evidence="3 7" id="KW-0732">Signal</keyword>
<dbReference type="Pfam" id="PF13098">
    <property type="entry name" value="Thioredoxin_2"/>
    <property type="match status" value="1"/>
</dbReference>
<evidence type="ECO:0000313" key="11">
    <source>
        <dbReference type="Proteomes" id="UP000315439"/>
    </source>
</evidence>
<dbReference type="InterPro" id="IPR036249">
    <property type="entry name" value="Thioredoxin-like_sf"/>
</dbReference>
<keyword evidence="5" id="KW-1015">Disulfide bond</keyword>
<evidence type="ECO:0000256" key="5">
    <source>
        <dbReference type="ARBA" id="ARBA00023157"/>
    </source>
</evidence>
<feature type="domain" description="Thioredoxin-like fold" evidence="9">
    <location>
        <begin position="122"/>
        <end position="240"/>
    </location>
</feature>
<dbReference type="Gene3D" id="3.40.30.10">
    <property type="entry name" value="Glutaredoxin"/>
    <property type="match status" value="1"/>
</dbReference>
<dbReference type="EMBL" id="VIKS01000001">
    <property type="protein sequence ID" value="TQV89514.1"/>
    <property type="molecule type" value="Genomic_DNA"/>
</dbReference>
<dbReference type="PANTHER" id="PTHR35272:SF3">
    <property type="entry name" value="THIOL:DISULFIDE INTERCHANGE PROTEIN DSBC"/>
    <property type="match status" value="1"/>
</dbReference>
<dbReference type="CDD" id="cd03020">
    <property type="entry name" value="DsbA_DsbC_DsbG"/>
    <property type="match status" value="1"/>
</dbReference>
<comment type="similarity">
    <text evidence="2 7">Belongs to the thioredoxin family. DsbC subfamily.</text>
</comment>
<dbReference type="Proteomes" id="UP000315439">
    <property type="component" value="Unassembled WGS sequence"/>
</dbReference>
<evidence type="ECO:0000256" key="3">
    <source>
        <dbReference type="ARBA" id="ARBA00022729"/>
    </source>
</evidence>
<dbReference type="InterPro" id="IPR012336">
    <property type="entry name" value="Thioredoxin-like_fold"/>
</dbReference>
<name>A0A545UJ65_9GAMM</name>
<protein>
    <recommendedName>
        <fullName evidence="7">Thiol:disulfide interchange protein</fullName>
    </recommendedName>
</protein>
<dbReference type="InterPro" id="IPR051470">
    <property type="entry name" value="Thiol:disulfide_interchange"/>
</dbReference>
<keyword evidence="11" id="KW-1185">Reference proteome</keyword>
<keyword evidence="6 7" id="KW-0676">Redox-active center</keyword>
<organism evidence="10 11">
    <name type="scientific">Aliikangiella coralliicola</name>
    <dbReference type="NCBI Taxonomy" id="2592383"/>
    <lineage>
        <taxon>Bacteria</taxon>
        <taxon>Pseudomonadati</taxon>
        <taxon>Pseudomonadota</taxon>
        <taxon>Gammaproteobacteria</taxon>
        <taxon>Oceanospirillales</taxon>
        <taxon>Pleioneaceae</taxon>
        <taxon>Aliikangiella</taxon>
    </lineage>
</organism>